<feature type="domain" description="Fibronectin type-III" evidence="6">
    <location>
        <begin position="422"/>
        <end position="512"/>
    </location>
</feature>
<protein>
    <recommendedName>
        <fullName evidence="6">Fibronectin type-III domain-containing protein</fullName>
    </recommendedName>
</protein>
<evidence type="ECO:0000259" key="6">
    <source>
        <dbReference type="PROSITE" id="PS50853"/>
    </source>
</evidence>
<dbReference type="PROSITE" id="PS50853">
    <property type="entry name" value="FN3"/>
    <property type="match status" value="1"/>
</dbReference>
<feature type="signal peptide" evidence="5">
    <location>
        <begin position="1"/>
        <end position="23"/>
    </location>
</feature>
<keyword evidence="3" id="KW-0645">Protease</keyword>
<dbReference type="GO" id="GO:0006508">
    <property type="term" value="P:proteolysis"/>
    <property type="evidence" value="ECO:0007669"/>
    <property type="project" value="InterPro"/>
</dbReference>
<dbReference type="InterPro" id="IPR003961">
    <property type="entry name" value="FN3_dom"/>
</dbReference>
<evidence type="ECO:0000256" key="1">
    <source>
        <dbReference type="ARBA" id="ARBA00004613"/>
    </source>
</evidence>
<dbReference type="SUPFAM" id="SSF49265">
    <property type="entry name" value="Fibronectin type III"/>
    <property type="match status" value="1"/>
</dbReference>
<reference evidence="7 8" key="1">
    <citation type="submission" date="2020-08" db="EMBL/GenBank/DDBJ databases">
        <title>Genomic Encyclopedia of Type Strains, Phase IV (KMG-V): Genome sequencing to study the core and pangenomes of soil and plant-associated prokaryotes.</title>
        <authorList>
            <person name="Whitman W."/>
        </authorList>
    </citation>
    <scope>NUCLEOTIDE SEQUENCE [LARGE SCALE GENOMIC DNA]</scope>
    <source>
        <strain evidence="7 8">M8US30</strain>
    </source>
</reference>
<dbReference type="Proteomes" id="UP000569092">
    <property type="component" value="Unassembled WGS sequence"/>
</dbReference>
<evidence type="ECO:0000313" key="8">
    <source>
        <dbReference type="Proteomes" id="UP000569092"/>
    </source>
</evidence>
<keyword evidence="3" id="KW-0482">Metalloprotease</keyword>
<keyword evidence="2" id="KW-0964">Secreted</keyword>
<evidence type="ECO:0000256" key="5">
    <source>
        <dbReference type="SAM" id="SignalP"/>
    </source>
</evidence>
<feature type="compositionally biased region" description="Basic and acidic residues" evidence="4">
    <location>
        <begin position="168"/>
        <end position="177"/>
    </location>
</feature>
<dbReference type="SUPFAM" id="SSF53187">
    <property type="entry name" value="Zn-dependent exopeptidases"/>
    <property type="match status" value="1"/>
</dbReference>
<sequence>MIARSASSARPALSRLLATSALACTLLPSTPLPAQQPLPTGKPITPSPADPAIAAAIAQVSPDHIKATITKLVSFNNRSTLSSMDTDLAPNTGVNAAADWIESEFKAISAACSNCLEVKRDTFTEPASTAPNARITKPTKISNVYAILRGTDPAQAARMVLVTGHYDSRNSKNENTHDPAPGANDDASGVAVSLESARVLSKLKFPSTIVFVAVAGEEQGLNGSAHLAKLAREENWQLEAVLNNDIVGGDTTPNNTTTPNIQDKTAVRVFSEGIPANATPDQLRAIETLGAEGDSPSRELARAIVDVGATYFRPTSQHAPSAPGSRVHNNLMRMIPAFHPVLIFRRDRFLRGGDHTSFNQEGFAAVRFTEWTENFDHQHQNVRTENGTQYGDLLQYVDFNYVANVARLNAATLATLASAPGQPQNVRILTTALDNNTELIWQPPAGAPANTTYEVVFRETDQPVWTDSESAGSALSLKLAISKDNVVFAVRSVDPAGHRSTAVLPTPQRAAK</sequence>
<dbReference type="EMBL" id="JACHDZ010000009">
    <property type="protein sequence ID" value="MBB5346110.1"/>
    <property type="molecule type" value="Genomic_DNA"/>
</dbReference>
<feature type="region of interest" description="Disordered" evidence="4">
    <location>
        <begin position="168"/>
        <end position="187"/>
    </location>
</feature>
<gene>
    <name evidence="7" type="ORF">HDF10_004120</name>
</gene>
<dbReference type="PANTHER" id="PTHR12147:SF26">
    <property type="entry name" value="PEPTIDASE M28 DOMAIN-CONTAINING PROTEIN"/>
    <property type="match status" value="1"/>
</dbReference>
<organism evidence="7 8">
    <name type="scientific">Tunturiibacter lichenicola</name>
    <dbReference type="NCBI Taxonomy" id="2051959"/>
    <lineage>
        <taxon>Bacteria</taxon>
        <taxon>Pseudomonadati</taxon>
        <taxon>Acidobacteriota</taxon>
        <taxon>Terriglobia</taxon>
        <taxon>Terriglobales</taxon>
        <taxon>Acidobacteriaceae</taxon>
        <taxon>Tunturiibacter</taxon>
    </lineage>
</organism>
<feature type="chain" id="PRO_5030971779" description="Fibronectin type-III domain-containing protein" evidence="5">
    <location>
        <begin position="24"/>
        <end position="512"/>
    </location>
</feature>
<accession>A0A7W8JB88</accession>
<dbReference type="InterPro" id="IPR045175">
    <property type="entry name" value="M28_fam"/>
</dbReference>
<evidence type="ECO:0000256" key="3">
    <source>
        <dbReference type="ARBA" id="ARBA00023049"/>
    </source>
</evidence>
<dbReference type="InterPro" id="IPR007484">
    <property type="entry name" value="Peptidase_M28"/>
</dbReference>
<dbReference type="Pfam" id="PF04389">
    <property type="entry name" value="Peptidase_M28"/>
    <property type="match status" value="1"/>
</dbReference>
<keyword evidence="3" id="KW-0378">Hydrolase</keyword>
<dbReference type="Gene3D" id="3.40.630.10">
    <property type="entry name" value="Zn peptidases"/>
    <property type="match status" value="1"/>
</dbReference>
<evidence type="ECO:0000256" key="2">
    <source>
        <dbReference type="ARBA" id="ARBA00022525"/>
    </source>
</evidence>
<proteinExistence type="predicted"/>
<keyword evidence="5" id="KW-0732">Signal</keyword>
<dbReference type="InterPro" id="IPR036116">
    <property type="entry name" value="FN3_sf"/>
</dbReference>
<comment type="caution">
    <text evidence="7">The sequence shown here is derived from an EMBL/GenBank/DDBJ whole genome shotgun (WGS) entry which is preliminary data.</text>
</comment>
<dbReference type="AlphaFoldDB" id="A0A7W8JB88"/>
<evidence type="ECO:0000313" key="7">
    <source>
        <dbReference type="EMBL" id="MBB5346110.1"/>
    </source>
</evidence>
<dbReference type="GO" id="GO:0008235">
    <property type="term" value="F:metalloexopeptidase activity"/>
    <property type="evidence" value="ECO:0007669"/>
    <property type="project" value="InterPro"/>
</dbReference>
<dbReference type="PANTHER" id="PTHR12147">
    <property type="entry name" value="METALLOPEPTIDASE M28 FAMILY MEMBER"/>
    <property type="match status" value="1"/>
</dbReference>
<dbReference type="GO" id="GO:0005576">
    <property type="term" value="C:extracellular region"/>
    <property type="evidence" value="ECO:0007669"/>
    <property type="project" value="UniProtKB-SubCell"/>
</dbReference>
<comment type="subcellular location">
    <subcellularLocation>
        <location evidence="1">Secreted</location>
    </subcellularLocation>
</comment>
<evidence type="ECO:0000256" key="4">
    <source>
        <dbReference type="SAM" id="MobiDB-lite"/>
    </source>
</evidence>
<name>A0A7W8JB88_9BACT</name>